<evidence type="ECO:0000313" key="2">
    <source>
        <dbReference type="Proteomes" id="UP001066276"/>
    </source>
</evidence>
<gene>
    <name evidence="1" type="ORF">NDU88_001022</name>
</gene>
<accession>A0AAV7P2Y7</accession>
<dbReference type="Proteomes" id="UP001066276">
    <property type="component" value="Chromosome 7"/>
</dbReference>
<name>A0AAV7P2Y7_PLEWA</name>
<keyword evidence="2" id="KW-1185">Reference proteome</keyword>
<reference evidence="1" key="1">
    <citation type="journal article" date="2022" name="bioRxiv">
        <title>Sequencing and chromosome-scale assembly of the giantPleurodeles waltlgenome.</title>
        <authorList>
            <person name="Brown T."/>
            <person name="Elewa A."/>
            <person name="Iarovenko S."/>
            <person name="Subramanian E."/>
            <person name="Araus A.J."/>
            <person name="Petzold A."/>
            <person name="Susuki M."/>
            <person name="Suzuki K.-i.T."/>
            <person name="Hayashi T."/>
            <person name="Toyoda A."/>
            <person name="Oliveira C."/>
            <person name="Osipova E."/>
            <person name="Leigh N.D."/>
            <person name="Simon A."/>
            <person name="Yun M.H."/>
        </authorList>
    </citation>
    <scope>NUCLEOTIDE SEQUENCE</scope>
    <source>
        <strain evidence="1">20211129_DDA</strain>
        <tissue evidence="1">Liver</tissue>
    </source>
</reference>
<comment type="caution">
    <text evidence="1">The sequence shown here is derived from an EMBL/GenBank/DDBJ whole genome shotgun (WGS) entry which is preliminary data.</text>
</comment>
<protein>
    <submittedName>
        <fullName evidence="1">Uncharacterized protein</fullName>
    </submittedName>
</protein>
<organism evidence="1 2">
    <name type="scientific">Pleurodeles waltl</name>
    <name type="common">Iberian ribbed newt</name>
    <dbReference type="NCBI Taxonomy" id="8319"/>
    <lineage>
        <taxon>Eukaryota</taxon>
        <taxon>Metazoa</taxon>
        <taxon>Chordata</taxon>
        <taxon>Craniata</taxon>
        <taxon>Vertebrata</taxon>
        <taxon>Euteleostomi</taxon>
        <taxon>Amphibia</taxon>
        <taxon>Batrachia</taxon>
        <taxon>Caudata</taxon>
        <taxon>Salamandroidea</taxon>
        <taxon>Salamandridae</taxon>
        <taxon>Pleurodelinae</taxon>
        <taxon>Pleurodeles</taxon>
    </lineage>
</organism>
<proteinExistence type="predicted"/>
<dbReference type="EMBL" id="JANPWB010000011">
    <property type="protein sequence ID" value="KAJ1122536.1"/>
    <property type="molecule type" value="Genomic_DNA"/>
</dbReference>
<dbReference type="AlphaFoldDB" id="A0AAV7P2Y7"/>
<sequence length="160" mass="16992">MRIGVLDTNRTFKACTRQANTSQHSPRAQQGKKAQYLIDQQECWKNILAVMGEGLRLRQRCLVCTPAWQAGCLLGGALQGEVAGEIGPRRGDTGGRCAPAVWEPAGGGWMLCRLRGFCHAAVPESEKGPPAQGMSWCGLAAAATMGGGEQGRVSHLSSPM</sequence>
<evidence type="ECO:0000313" key="1">
    <source>
        <dbReference type="EMBL" id="KAJ1122536.1"/>
    </source>
</evidence>